<dbReference type="AlphaFoldDB" id="A0A0W1JGS8"/>
<name>A0A0W1JGS8_DESHA</name>
<dbReference type="RefSeq" id="WP_058491517.1">
    <property type="nucleotide sequence ID" value="NZ_LOCK01000033.1"/>
</dbReference>
<organism evidence="2 3">
    <name type="scientific">Desulfitobacterium hafniense</name>
    <name type="common">Desulfitobacterium frappieri</name>
    <dbReference type="NCBI Taxonomy" id="49338"/>
    <lineage>
        <taxon>Bacteria</taxon>
        <taxon>Bacillati</taxon>
        <taxon>Bacillota</taxon>
        <taxon>Clostridia</taxon>
        <taxon>Eubacteriales</taxon>
        <taxon>Desulfitobacteriaceae</taxon>
        <taxon>Desulfitobacterium</taxon>
    </lineage>
</organism>
<evidence type="ECO:0000313" key="2">
    <source>
        <dbReference type="EMBL" id="KTE90803.1"/>
    </source>
</evidence>
<evidence type="ECO:0000256" key="1">
    <source>
        <dbReference type="SAM" id="Phobius"/>
    </source>
</evidence>
<reference evidence="2 3" key="1">
    <citation type="submission" date="2015-12" db="EMBL/GenBank/DDBJ databases">
        <title>Draft Genome Sequence of Desulfitobacterium hafniense Strain DH, a Sulfate-reducing Bacterium Isolated from Paddy Soils.</title>
        <authorList>
            <person name="Bao P."/>
            <person name="Zhang X."/>
            <person name="Li G."/>
        </authorList>
    </citation>
    <scope>NUCLEOTIDE SEQUENCE [LARGE SCALE GENOMIC DNA]</scope>
    <source>
        <strain evidence="2 3">DH</strain>
    </source>
</reference>
<dbReference type="OrthoDB" id="9778755at2"/>
<evidence type="ECO:0008006" key="4">
    <source>
        <dbReference type="Google" id="ProtNLM"/>
    </source>
</evidence>
<feature type="transmembrane region" description="Helical" evidence="1">
    <location>
        <begin position="50"/>
        <end position="75"/>
    </location>
</feature>
<gene>
    <name evidence="2" type="ORF">AT727_23720</name>
</gene>
<accession>A0A0W1JGS8</accession>
<dbReference type="EMBL" id="LOCK01000033">
    <property type="protein sequence ID" value="KTE90803.1"/>
    <property type="molecule type" value="Genomic_DNA"/>
</dbReference>
<feature type="transmembrane region" description="Helical" evidence="1">
    <location>
        <begin position="192"/>
        <end position="210"/>
    </location>
</feature>
<keyword evidence="1" id="KW-0812">Transmembrane</keyword>
<feature type="transmembrane region" description="Helical" evidence="1">
    <location>
        <begin position="155"/>
        <end position="180"/>
    </location>
</feature>
<feature type="transmembrane region" description="Helical" evidence="1">
    <location>
        <begin position="222"/>
        <end position="243"/>
    </location>
</feature>
<dbReference type="Pfam" id="PF19511">
    <property type="entry name" value="TrbL_5"/>
    <property type="match status" value="1"/>
</dbReference>
<dbReference type="Proteomes" id="UP000054623">
    <property type="component" value="Unassembled WGS sequence"/>
</dbReference>
<proteinExistence type="predicted"/>
<sequence>MFIWDFLLSDVMDQIIDWFYGQLIGFLADFFAQMGNMGVELFEMSWVQSIVLFFSYLAWSLYGTGLVVSCFETGIEYQYGRGNMKDAALNAIKGFMAVSLFTTVPIELYKLSVNLQGSLTAGITGYGSGIGELATSIIGELNNVGDVANVGSSGIFGGISMITSPFMALFIIILMGYAVIKVFFANLKRGGILLIQIAVGSLYMFSVPRGYIDGFIQWCKQIIGLCLTTFLQATILTVGLMVVKDYALLGLGLMLSAGEVPRIAGAFGLDTSTRANVMSAVYTAQAAVNTTKTIVQAVPK</sequence>
<feature type="transmembrane region" description="Helical" evidence="1">
    <location>
        <begin position="87"/>
        <end position="106"/>
    </location>
</feature>
<keyword evidence="1" id="KW-1133">Transmembrane helix</keyword>
<comment type="caution">
    <text evidence="2">The sequence shown here is derived from an EMBL/GenBank/DDBJ whole genome shotgun (WGS) entry which is preliminary data.</text>
</comment>
<protein>
    <recommendedName>
        <fullName evidence="4">TrbL/VirB6 plasmid conjugal transfer protein</fullName>
    </recommendedName>
</protein>
<keyword evidence="1" id="KW-0472">Membrane</keyword>
<dbReference type="InterPro" id="IPR046108">
    <property type="entry name" value="TrbL_5"/>
</dbReference>
<evidence type="ECO:0000313" key="3">
    <source>
        <dbReference type="Proteomes" id="UP000054623"/>
    </source>
</evidence>